<evidence type="ECO:0000256" key="1">
    <source>
        <dbReference type="ARBA" id="ARBA00038310"/>
    </source>
</evidence>
<reference evidence="3 4" key="1">
    <citation type="submission" date="2024-04" db="EMBL/GenBank/DDBJ databases">
        <title>WGS of bacteria from Torrens River.</title>
        <authorList>
            <person name="Wyrsch E.R."/>
            <person name="Drigo B."/>
        </authorList>
    </citation>
    <scope>NUCLEOTIDE SEQUENCE [LARGE SCALE GENOMIC DNA]</scope>
    <source>
        <strain evidence="3 4">TWI391</strain>
    </source>
</reference>
<name>A0ABV0BWR7_9SPHI</name>
<dbReference type="Proteomes" id="UP001409291">
    <property type="component" value="Unassembled WGS sequence"/>
</dbReference>
<dbReference type="SUPFAM" id="SSF51556">
    <property type="entry name" value="Metallo-dependent hydrolases"/>
    <property type="match status" value="1"/>
</dbReference>
<comment type="similarity">
    <text evidence="1">Belongs to the metallo-dependent hydrolases superfamily.</text>
</comment>
<accession>A0ABV0BWR7</accession>
<dbReference type="InterPro" id="IPR032466">
    <property type="entry name" value="Metal_Hydrolase"/>
</dbReference>
<dbReference type="PANTHER" id="PTHR43569:SF2">
    <property type="entry name" value="AMIDOHYDROLASE-RELATED DOMAIN-CONTAINING PROTEIN"/>
    <property type="match status" value="1"/>
</dbReference>
<dbReference type="Gene3D" id="3.20.20.140">
    <property type="entry name" value="Metal-dependent hydrolases"/>
    <property type="match status" value="1"/>
</dbReference>
<feature type="domain" description="Amidohydrolase-related" evidence="2">
    <location>
        <begin position="3"/>
        <end position="275"/>
    </location>
</feature>
<keyword evidence="4" id="KW-1185">Reference proteome</keyword>
<sequence>MRIDAHQHFWQYDPRRHNWITSEMKVLQQDFIPLDLQFILEKNDFDGCIAVQADQSDEETKYLVQLAKEYSFVKGVVGWVDLRASNIDEQLHQYRDEAIIKGFRHIVEGEEDPDFLQRDSFLKGIESLTKHRYTYDLLIRPRHYAGAITCVQSNPNQTFILDHIAKPPIKSREFEEWALFIEELAAFSNVSCKVSGLATEADWKSWRLDDFTQYLGLVFDSFGKDRIMFGSDWPVCLLAASYEESVTIVESKLDAFTTAEKEAFWGLNALKTYNL</sequence>
<dbReference type="Pfam" id="PF04909">
    <property type="entry name" value="Amidohydro_2"/>
    <property type="match status" value="1"/>
</dbReference>
<comment type="caution">
    <text evidence="3">The sequence shown here is derived from an EMBL/GenBank/DDBJ whole genome shotgun (WGS) entry which is preliminary data.</text>
</comment>
<evidence type="ECO:0000313" key="3">
    <source>
        <dbReference type="EMBL" id="MEN5377797.1"/>
    </source>
</evidence>
<dbReference type="EMBL" id="JBDJNQ010000004">
    <property type="protein sequence ID" value="MEN5377797.1"/>
    <property type="molecule type" value="Genomic_DNA"/>
</dbReference>
<organism evidence="3 4">
    <name type="scientific">Sphingobacterium kitahiroshimense</name>
    <dbReference type="NCBI Taxonomy" id="470446"/>
    <lineage>
        <taxon>Bacteria</taxon>
        <taxon>Pseudomonadati</taxon>
        <taxon>Bacteroidota</taxon>
        <taxon>Sphingobacteriia</taxon>
        <taxon>Sphingobacteriales</taxon>
        <taxon>Sphingobacteriaceae</taxon>
        <taxon>Sphingobacterium</taxon>
    </lineage>
</organism>
<dbReference type="PANTHER" id="PTHR43569">
    <property type="entry name" value="AMIDOHYDROLASE"/>
    <property type="match status" value="1"/>
</dbReference>
<dbReference type="InterPro" id="IPR052350">
    <property type="entry name" value="Metallo-dep_Lactonases"/>
</dbReference>
<evidence type="ECO:0000259" key="2">
    <source>
        <dbReference type="Pfam" id="PF04909"/>
    </source>
</evidence>
<proteinExistence type="inferred from homology"/>
<dbReference type="RefSeq" id="WP_346581256.1">
    <property type="nucleotide sequence ID" value="NZ_JBDJLH010000002.1"/>
</dbReference>
<gene>
    <name evidence="3" type="ORF">ABE541_11025</name>
</gene>
<evidence type="ECO:0000313" key="4">
    <source>
        <dbReference type="Proteomes" id="UP001409291"/>
    </source>
</evidence>
<protein>
    <submittedName>
        <fullName evidence="3">Amidohydrolase family protein</fullName>
    </submittedName>
</protein>
<dbReference type="InterPro" id="IPR006680">
    <property type="entry name" value="Amidohydro-rel"/>
</dbReference>